<dbReference type="Proteomes" id="UP000053660">
    <property type="component" value="Unassembled WGS sequence"/>
</dbReference>
<name>A0A0B1T9I5_OESDE</name>
<dbReference type="OrthoDB" id="5862900at2759"/>
<accession>A0A0B1T9I5</accession>
<evidence type="ECO:0000313" key="1">
    <source>
        <dbReference type="EMBL" id="KHJ93909.1"/>
    </source>
</evidence>
<protein>
    <submittedName>
        <fullName evidence="1">Uncharacterized protein</fullName>
    </submittedName>
</protein>
<sequence length="108" mass="12077">MDLVDVLVNAHSTLDSTEEVLKSTKEEVMSALNSLENSIISEDNRDTGHLTNIYETLQPVLQKYAALRELHESLTALKEKVPRNDATTNGLRINASTVKKMITQKSYC</sequence>
<evidence type="ECO:0000313" key="2">
    <source>
        <dbReference type="Proteomes" id="UP000053660"/>
    </source>
</evidence>
<dbReference type="AlphaFoldDB" id="A0A0B1T9I5"/>
<organism evidence="1 2">
    <name type="scientific">Oesophagostomum dentatum</name>
    <name type="common">Nodular worm</name>
    <dbReference type="NCBI Taxonomy" id="61180"/>
    <lineage>
        <taxon>Eukaryota</taxon>
        <taxon>Metazoa</taxon>
        <taxon>Ecdysozoa</taxon>
        <taxon>Nematoda</taxon>
        <taxon>Chromadorea</taxon>
        <taxon>Rhabditida</taxon>
        <taxon>Rhabditina</taxon>
        <taxon>Rhabditomorpha</taxon>
        <taxon>Strongyloidea</taxon>
        <taxon>Strongylidae</taxon>
        <taxon>Oesophagostomum</taxon>
    </lineage>
</organism>
<reference evidence="1 2" key="1">
    <citation type="submission" date="2014-03" db="EMBL/GenBank/DDBJ databases">
        <title>Draft genome of the hookworm Oesophagostomum dentatum.</title>
        <authorList>
            <person name="Mitreva M."/>
        </authorList>
    </citation>
    <scope>NUCLEOTIDE SEQUENCE [LARGE SCALE GENOMIC DNA]</scope>
    <source>
        <strain evidence="1 2">OD-Hann</strain>
    </source>
</reference>
<gene>
    <name evidence="1" type="ORF">OESDEN_06170</name>
</gene>
<dbReference type="EMBL" id="KN550548">
    <property type="protein sequence ID" value="KHJ93909.1"/>
    <property type="molecule type" value="Genomic_DNA"/>
</dbReference>
<proteinExistence type="predicted"/>
<keyword evidence="2" id="KW-1185">Reference proteome</keyword>